<dbReference type="OrthoDB" id="6497161at2759"/>
<organism evidence="1 2">
    <name type="scientific">Araneus ventricosus</name>
    <name type="common">Orbweaver spider</name>
    <name type="synonym">Epeira ventricosa</name>
    <dbReference type="NCBI Taxonomy" id="182803"/>
    <lineage>
        <taxon>Eukaryota</taxon>
        <taxon>Metazoa</taxon>
        <taxon>Ecdysozoa</taxon>
        <taxon>Arthropoda</taxon>
        <taxon>Chelicerata</taxon>
        <taxon>Arachnida</taxon>
        <taxon>Araneae</taxon>
        <taxon>Araneomorphae</taxon>
        <taxon>Entelegynae</taxon>
        <taxon>Araneoidea</taxon>
        <taxon>Araneidae</taxon>
        <taxon>Araneus</taxon>
    </lineage>
</organism>
<dbReference type="Proteomes" id="UP000499080">
    <property type="component" value="Unassembled WGS sequence"/>
</dbReference>
<evidence type="ECO:0000313" key="1">
    <source>
        <dbReference type="EMBL" id="GBM65940.1"/>
    </source>
</evidence>
<reference evidence="1 2" key="1">
    <citation type="journal article" date="2019" name="Sci. Rep.">
        <title>Orb-weaving spider Araneus ventricosus genome elucidates the spidroin gene catalogue.</title>
        <authorList>
            <person name="Kono N."/>
            <person name="Nakamura H."/>
            <person name="Ohtoshi R."/>
            <person name="Moran D.A.P."/>
            <person name="Shinohara A."/>
            <person name="Yoshida Y."/>
            <person name="Fujiwara M."/>
            <person name="Mori M."/>
            <person name="Tomita M."/>
            <person name="Arakawa K."/>
        </authorList>
    </citation>
    <scope>NUCLEOTIDE SEQUENCE [LARGE SCALE GENOMIC DNA]</scope>
</reference>
<gene>
    <name evidence="1" type="ORF">AVEN_152157_1</name>
</gene>
<keyword evidence="2" id="KW-1185">Reference proteome</keyword>
<comment type="caution">
    <text evidence="1">The sequence shown here is derived from an EMBL/GenBank/DDBJ whole genome shotgun (WGS) entry which is preliminary data.</text>
</comment>
<sequence length="106" mass="11696">MKLRKKLDKSLNILKVLSNASSGASKTSLLRVYTEAILSKMDYGCVIYGSARQSVLKILDPIHHSALRLCSGALCTSPVESLYVECREPPLDQRLKKRCSGSDKVL</sequence>
<dbReference type="EMBL" id="BGPR01002002">
    <property type="protein sequence ID" value="GBM65940.1"/>
    <property type="molecule type" value="Genomic_DNA"/>
</dbReference>
<proteinExistence type="predicted"/>
<accession>A0A4Y2HL20</accession>
<evidence type="ECO:0000313" key="2">
    <source>
        <dbReference type="Proteomes" id="UP000499080"/>
    </source>
</evidence>
<dbReference type="AlphaFoldDB" id="A0A4Y2HL20"/>
<name>A0A4Y2HL20_ARAVE</name>
<protein>
    <submittedName>
        <fullName evidence="1">Uncharacterized protein</fullName>
    </submittedName>
</protein>